<organism evidence="9 10">
    <name type="scientific">Chlamydia muridarum</name>
    <dbReference type="NCBI Taxonomy" id="83560"/>
    <lineage>
        <taxon>Bacteria</taxon>
        <taxon>Pseudomonadati</taxon>
        <taxon>Chlamydiota</taxon>
        <taxon>Chlamydiia</taxon>
        <taxon>Chlamydiales</taxon>
        <taxon>Chlamydiaceae</taxon>
        <taxon>Chlamydia/Chlamydophila group</taxon>
        <taxon>Chlamydia</taxon>
    </lineage>
</organism>
<evidence type="ECO:0000256" key="3">
    <source>
        <dbReference type="ARBA" id="ARBA00022694"/>
    </source>
</evidence>
<dbReference type="PRINTS" id="PR00789">
    <property type="entry name" value="OSIALOPTASE"/>
</dbReference>
<keyword evidence="4" id="KW-0479">Metal-binding</keyword>
<dbReference type="Proteomes" id="UP000260363">
    <property type="component" value="Chromosome"/>
</dbReference>
<dbReference type="AlphaFoldDB" id="A0A069ZXT9"/>
<dbReference type="InterPro" id="IPR017861">
    <property type="entry name" value="KAE1/TsaD"/>
</dbReference>
<keyword evidence="5" id="KW-0408">Iron</keyword>
<evidence type="ECO:0000256" key="4">
    <source>
        <dbReference type="ARBA" id="ARBA00022723"/>
    </source>
</evidence>
<name>A0A069ZXT9_CHLMR</name>
<dbReference type="EMBL" id="CP007217">
    <property type="protein sequence ID" value="AJR10693.1"/>
    <property type="molecule type" value="Genomic_DNA"/>
</dbReference>
<evidence type="ECO:0000256" key="1">
    <source>
        <dbReference type="ARBA" id="ARBA00012156"/>
    </source>
</evidence>
<dbReference type="GO" id="GO:0008033">
    <property type="term" value="P:tRNA processing"/>
    <property type="evidence" value="ECO:0007669"/>
    <property type="project" value="UniProtKB-KW"/>
</dbReference>
<dbReference type="GO" id="GO:0061711">
    <property type="term" value="F:tRNA N(6)-L-threonylcarbamoyladenine synthase activity"/>
    <property type="evidence" value="ECO:0007669"/>
    <property type="project" value="UniProtKB-EC"/>
</dbReference>
<dbReference type="PATRIC" id="fig|83560.10.peg.636"/>
<dbReference type="OMA" id="ASEYCLA"/>
<evidence type="ECO:0000256" key="5">
    <source>
        <dbReference type="ARBA" id="ARBA00023004"/>
    </source>
</evidence>
<evidence type="ECO:0000313" key="9">
    <source>
        <dbReference type="EMBL" id="AJR10693.1"/>
    </source>
</evidence>
<dbReference type="GO" id="GO:0046872">
    <property type="term" value="F:metal ion binding"/>
    <property type="evidence" value="ECO:0007669"/>
    <property type="project" value="UniProtKB-KW"/>
</dbReference>
<accession>A0A069ZXT9</accession>
<comment type="catalytic activity">
    <reaction evidence="7">
        <text>L-threonylcarbamoyladenylate + adenosine(37) in tRNA = N(6)-L-threonylcarbamoyladenosine(37) in tRNA + AMP + H(+)</text>
        <dbReference type="Rhea" id="RHEA:37059"/>
        <dbReference type="Rhea" id="RHEA-COMP:10162"/>
        <dbReference type="Rhea" id="RHEA-COMP:10163"/>
        <dbReference type="ChEBI" id="CHEBI:15378"/>
        <dbReference type="ChEBI" id="CHEBI:73682"/>
        <dbReference type="ChEBI" id="CHEBI:74411"/>
        <dbReference type="ChEBI" id="CHEBI:74418"/>
        <dbReference type="ChEBI" id="CHEBI:456215"/>
        <dbReference type="EC" id="2.3.1.234"/>
    </reaction>
</comment>
<gene>
    <name evidence="9" type="ORF">BD36_03325</name>
</gene>
<dbReference type="KEGG" id="cmx:DNC_03150"/>
<dbReference type="Pfam" id="PF00814">
    <property type="entry name" value="TsaD"/>
    <property type="match status" value="1"/>
</dbReference>
<keyword evidence="6" id="KW-0012">Acyltransferase</keyword>
<sequence>MHKYFVIDTSGSQPFLAYVDCQAVLEVWSLPTGSDQGPVLNFIFNNLDLPFQGIGVSVGPGGFSATRVGVSFAQGLSLAKNVPLVGYSSLEGYLSIDSKEEALVLPLGKKGGVVALNSELSIDGFLLNDKDAAPGILLSYSEALEYCLDKGCCQVVTPDPTHFIELFSPRISVKQVAPCIDRIRKYVVAQFVLSNNSPLCLDYRSVSSFF</sequence>
<dbReference type="SUPFAM" id="SSF53067">
    <property type="entry name" value="Actin-like ATPase domain"/>
    <property type="match status" value="1"/>
</dbReference>
<dbReference type="KEGG" id="cmm:NC80_03130"/>
<dbReference type="KEGG" id="cmg:NC81_03145"/>
<dbReference type="GeneID" id="1245981"/>
<evidence type="ECO:0000259" key="8">
    <source>
        <dbReference type="Pfam" id="PF00814"/>
    </source>
</evidence>
<feature type="domain" description="Gcp-like" evidence="8">
    <location>
        <begin position="38"/>
        <end position="109"/>
    </location>
</feature>
<dbReference type="RefSeq" id="WP_010231029.1">
    <property type="nucleotide sequence ID" value="NZ_CP007217.1"/>
</dbReference>
<proteinExistence type="predicted"/>
<protein>
    <recommendedName>
        <fullName evidence="1">N(6)-L-threonylcarbamoyladenine synthase</fullName>
        <ecNumber evidence="1">2.3.1.234</ecNumber>
    </recommendedName>
</protein>
<dbReference type="Gene3D" id="3.30.420.40">
    <property type="match status" value="1"/>
</dbReference>
<dbReference type="InterPro" id="IPR000905">
    <property type="entry name" value="Gcp-like_dom"/>
</dbReference>
<dbReference type="InterPro" id="IPR043129">
    <property type="entry name" value="ATPase_NBD"/>
</dbReference>
<evidence type="ECO:0000256" key="6">
    <source>
        <dbReference type="ARBA" id="ARBA00023315"/>
    </source>
</evidence>
<evidence type="ECO:0000256" key="2">
    <source>
        <dbReference type="ARBA" id="ARBA00022679"/>
    </source>
</evidence>
<reference evidence="9 10" key="1">
    <citation type="submission" date="2014-02" db="EMBL/GenBank/DDBJ databases">
        <authorList>
            <person name="Chen C."/>
            <person name="Conrad T.A."/>
            <person name="Zhou Z."/>
            <person name="Lai Z."/>
            <person name="Zhong G."/>
        </authorList>
    </citation>
    <scope>NUCLEOTIDE SEQUENCE [LARGE SCALE GENOMIC DNA]</scope>
    <source>
        <strain evidence="9 10">Nigg3-28</strain>
    </source>
</reference>
<evidence type="ECO:0000256" key="7">
    <source>
        <dbReference type="ARBA" id="ARBA00048117"/>
    </source>
</evidence>
<dbReference type="EC" id="2.3.1.234" evidence="1"/>
<evidence type="ECO:0000313" key="10">
    <source>
        <dbReference type="Proteomes" id="UP000260363"/>
    </source>
</evidence>
<keyword evidence="2" id="KW-0808">Transferase</keyword>
<keyword evidence="3" id="KW-0819">tRNA processing</keyword>
<dbReference type="STRING" id="83560.NC80_03130"/>